<dbReference type="PANTHER" id="PTHR33116">
    <property type="entry name" value="REVERSE TRANSCRIPTASE ZINC-BINDING DOMAIN-CONTAINING PROTEIN-RELATED-RELATED"/>
    <property type="match status" value="1"/>
</dbReference>
<keyword evidence="1" id="KW-0808">Transferase</keyword>
<dbReference type="PANTHER" id="PTHR33116:SF86">
    <property type="entry name" value="REVERSE TRANSCRIPTASE DOMAIN-CONTAINING PROTEIN"/>
    <property type="match status" value="1"/>
</dbReference>
<dbReference type="EMBL" id="BKCP01005738">
    <property type="protein sequence ID" value="GER39650.1"/>
    <property type="molecule type" value="Genomic_DNA"/>
</dbReference>
<keyword evidence="2" id="KW-1185">Reference proteome</keyword>
<organism evidence="1 2">
    <name type="scientific">Striga asiatica</name>
    <name type="common">Asiatic witchweed</name>
    <name type="synonym">Buchnera asiatica</name>
    <dbReference type="NCBI Taxonomy" id="4170"/>
    <lineage>
        <taxon>Eukaryota</taxon>
        <taxon>Viridiplantae</taxon>
        <taxon>Streptophyta</taxon>
        <taxon>Embryophyta</taxon>
        <taxon>Tracheophyta</taxon>
        <taxon>Spermatophyta</taxon>
        <taxon>Magnoliopsida</taxon>
        <taxon>eudicotyledons</taxon>
        <taxon>Gunneridae</taxon>
        <taxon>Pentapetalae</taxon>
        <taxon>asterids</taxon>
        <taxon>lamiids</taxon>
        <taxon>Lamiales</taxon>
        <taxon>Orobanchaceae</taxon>
        <taxon>Buchnereae</taxon>
        <taxon>Striga</taxon>
    </lineage>
</organism>
<evidence type="ECO:0000313" key="2">
    <source>
        <dbReference type="Proteomes" id="UP000325081"/>
    </source>
</evidence>
<dbReference type="OrthoDB" id="913431at2759"/>
<dbReference type="GO" id="GO:0003964">
    <property type="term" value="F:RNA-directed DNA polymerase activity"/>
    <property type="evidence" value="ECO:0007669"/>
    <property type="project" value="UniProtKB-KW"/>
</dbReference>
<sequence>MKQNLEIDGLFQTLLDVEVSLHLSNRFCIEIEYNFKVSLINSGVSLSIPALAEELEKLSGNTLFRQKLEGQEIPMEGHPFTWGNNRLDHHLLVLKTGSPQPFKKKLFSFDKRWLKQPGVREEVPKVWNLPVQGNWYQWKLLKQQLDEAYKRKFNAITRLVKDDHTFCESKEELTDCLADFYHHLFTSEGSTDEGHLLDFIPSTITADHNRNLVAKVTEDEDGMVRIQMALKLDMTKAFDQIEWSSIRKIMDKMVLIAFSLTGHLFFADDSLLFCQASVESALLILDMLSKYKICSTLNGISRHTSSKYLGLPLGIGKSKKQTFSYVVEAVKGRLCNWKKHFLSGAGKEVLVKSVLCALPVLTMSCFFLSVGICKELSQLFSHFWWKFTGSSSSGIHWKAWHLLTLPKAAGALILKQIWRCYNGILPVAEILIKRGVKVDPIYMACGEKLETAEKVRNLWIFQKIWIPEQLIVEKAGLAAVSLALSHAGFLRFFVSRLHLLSSEP</sequence>
<comment type="caution">
    <text evidence="1">The sequence shown here is derived from an EMBL/GenBank/DDBJ whole genome shotgun (WGS) entry which is preliminary data.</text>
</comment>
<gene>
    <name evidence="1" type="ORF">STAS_16277</name>
</gene>
<reference evidence="2" key="1">
    <citation type="journal article" date="2019" name="Curr. Biol.">
        <title>Genome Sequence of Striga asiatica Provides Insight into the Evolution of Plant Parasitism.</title>
        <authorList>
            <person name="Yoshida S."/>
            <person name="Kim S."/>
            <person name="Wafula E.K."/>
            <person name="Tanskanen J."/>
            <person name="Kim Y.M."/>
            <person name="Honaas L."/>
            <person name="Yang Z."/>
            <person name="Spallek T."/>
            <person name="Conn C.E."/>
            <person name="Ichihashi Y."/>
            <person name="Cheong K."/>
            <person name="Cui S."/>
            <person name="Der J.P."/>
            <person name="Gundlach H."/>
            <person name="Jiao Y."/>
            <person name="Hori C."/>
            <person name="Ishida J.K."/>
            <person name="Kasahara H."/>
            <person name="Kiba T."/>
            <person name="Kim M.S."/>
            <person name="Koo N."/>
            <person name="Laohavisit A."/>
            <person name="Lee Y.H."/>
            <person name="Lumba S."/>
            <person name="McCourt P."/>
            <person name="Mortimer J.C."/>
            <person name="Mutuku J.M."/>
            <person name="Nomura T."/>
            <person name="Sasaki-Sekimoto Y."/>
            <person name="Seto Y."/>
            <person name="Wang Y."/>
            <person name="Wakatake T."/>
            <person name="Sakakibara H."/>
            <person name="Demura T."/>
            <person name="Yamaguchi S."/>
            <person name="Yoneyama K."/>
            <person name="Manabe R.I."/>
            <person name="Nelson D.C."/>
            <person name="Schulman A.H."/>
            <person name="Timko M.P."/>
            <person name="dePamphilis C.W."/>
            <person name="Choi D."/>
            <person name="Shirasu K."/>
        </authorList>
    </citation>
    <scope>NUCLEOTIDE SEQUENCE [LARGE SCALE GENOMIC DNA]</scope>
    <source>
        <strain evidence="2">cv. UVA1</strain>
    </source>
</reference>
<evidence type="ECO:0000313" key="1">
    <source>
        <dbReference type="EMBL" id="GER39650.1"/>
    </source>
</evidence>
<proteinExistence type="predicted"/>
<accession>A0A5A7Q3E7</accession>
<dbReference type="Proteomes" id="UP000325081">
    <property type="component" value="Unassembled WGS sequence"/>
</dbReference>
<name>A0A5A7Q3E7_STRAF</name>
<keyword evidence="1" id="KW-0695">RNA-directed DNA polymerase</keyword>
<protein>
    <submittedName>
        <fullName evidence="1">RNA-directed DNA polymerase (Reversetranscriptase)-related family protein</fullName>
    </submittedName>
</protein>
<keyword evidence="1" id="KW-0548">Nucleotidyltransferase</keyword>
<dbReference type="AlphaFoldDB" id="A0A5A7Q3E7"/>